<dbReference type="InterPro" id="IPR001647">
    <property type="entry name" value="HTH_TetR"/>
</dbReference>
<evidence type="ECO:0000313" key="5">
    <source>
        <dbReference type="Proteomes" id="UP000095003"/>
    </source>
</evidence>
<evidence type="ECO:0000256" key="1">
    <source>
        <dbReference type="ARBA" id="ARBA00023125"/>
    </source>
</evidence>
<dbReference type="InterPro" id="IPR009057">
    <property type="entry name" value="Homeodomain-like_sf"/>
</dbReference>
<reference evidence="4 5" key="1">
    <citation type="submission" date="2016-07" db="EMBL/GenBank/DDBJ databases">
        <title>Characterization of isolates of Eisenbergiella tayi derived from blood cultures, using whole genome sequencing.</title>
        <authorList>
            <person name="Burdz T."/>
            <person name="Wiebe D."/>
            <person name="Huynh C."/>
            <person name="Bernard K."/>
        </authorList>
    </citation>
    <scope>NUCLEOTIDE SEQUENCE [LARGE SCALE GENOMIC DNA]</scope>
    <source>
        <strain evidence="4 5">NML 120489</strain>
    </source>
</reference>
<dbReference type="Gene3D" id="1.10.357.10">
    <property type="entry name" value="Tetracycline Repressor, domain 2"/>
    <property type="match status" value="1"/>
</dbReference>
<dbReference type="RefSeq" id="WP_069157435.1">
    <property type="nucleotide sequence ID" value="NZ_DBFYTC010000219.1"/>
</dbReference>
<accession>A0A1E3APA6</accession>
<dbReference type="GO" id="GO:0003677">
    <property type="term" value="F:DNA binding"/>
    <property type="evidence" value="ECO:0007669"/>
    <property type="project" value="UniProtKB-UniRule"/>
</dbReference>
<keyword evidence="1 2" id="KW-0238">DNA-binding</keyword>
<dbReference type="AlphaFoldDB" id="A0A1E3APA6"/>
<dbReference type="Pfam" id="PF00440">
    <property type="entry name" value="TetR_N"/>
    <property type="match status" value="1"/>
</dbReference>
<dbReference type="PRINTS" id="PR00455">
    <property type="entry name" value="HTHTETR"/>
</dbReference>
<comment type="caution">
    <text evidence="4">The sequence shown here is derived from an EMBL/GenBank/DDBJ whole genome shotgun (WGS) entry which is preliminary data.</text>
</comment>
<dbReference type="SUPFAM" id="SSF46689">
    <property type="entry name" value="Homeodomain-like"/>
    <property type="match status" value="1"/>
</dbReference>
<dbReference type="PANTHER" id="PTHR43479">
    <property type="entry name" value="ACREF/ENVCD OPERON REPRESSOR-RELATED"/>
    <property type="match status" value="1"/>
</dbReference>
<protein>
    <submittedName>
        <fullName evidence="4">HTH-type transcriptional regulator BetI</fullName>
    </submittedName>
</protein>
<dbReference type="InterPro" id="IPR036271">
    <property type="entry name" value="Tet_transcr_reg_TetR-rel_C_sf"/>
</dbReference>
<gene>
    <name evidence="4" type="primary">betI_4</name>
    <name evidence="4" type="ORF">BEH84_02957</name>
</gene>
<dbReference type="PANTHER" id="PTHR43479:SF11">
    <property type="entry name" value="ACREF_ENVCD OPERON REPRESSOR-RELATED"/>
    <property type="match status" value="1"/>
</dbReference>
<evidence type="ECO:0000259" key="3">
    <source>
        <dbReference type="PROSITE" id="PS50977"/>
    </source>
</evidence>
<sequence length="206" mass="24684">MNEQFFHLPEEKQQAIINASLEVFATHEYKKASTDDIAAKAGISKGLLFYYFHNKKSLYLFLYDYTKKIVTDQVVDTHFDEITDFFELLSYSAEKKAALLSRNPYIMDFVMRCFYPEKEEVSDSLNSTNQEYIDNSIFWYFKNVDFTKFRDDTDPEKILRMLLWMTDGYISEKRRQGKPFVLEVIMQDFGEWSDMFRKMAYKEEFL</sequence>
<dbReference type="SUPFAM" id="SSF48498">
    <property type="entry name" value="Tetracyclin repressor-like, C-terminal domain"/>
    <property type="match status" value="1"/>
</dbReference>
<evidence type="ECO:0000313" key="4">
    <source>
        <dbReference type="EMBL" id="ODM10528.1"/>
    </source>
</evidence>
<evidence type="ECO:0000256" key="2">
    <source>
        <dbReference type="PROSITE-ProRule" id="PRU00335"/>
    </source>
</evidence>
<feature type="domain" description="HTH tetR-type" evidence="3">
    <location>
        <begin position="10"/>
        <end position="70"/>
    </location>
</feature>
<dbReference type="PROSITE" id="PS50977">
    <property type="entry name" value="HTH_TETR_2"/>
    <property type="match status" value="1"/>
</dbReference>
<dbReference type="InterPro" id="IPR050624">
    <property type="entry name" value="HTH-type_Tx_Regulator"/>
</dbReference>
<proteinExistence type="predicted"/>
<dbReference type="GeneID" id="93303329"/>
<dbReference type="Proteomes" id="UP000095003">
    <property type="component" value="Unassembled WGS sequence"/>
</dbReference>
<dbReference type="EMBL" id="MCGI01000003">
    <property type="protein sequence ID" value="ODM10528.1"/>
    <property type="molecule type" value="Genomic_DNA"/>
</dbReference>
<organism evidence="4 5">
    <name type="scientific">Eisenbergiella tayi</name>
    <dbReference type="NCBI Taxonomy" id="1432052"/>
    <lineage>
        <taxon>Bacteria</taxon>
        <taxon>Bacillati</taxon>
        <taxon>Bacillota</taxon>
        <taxon>Clostridia</taxon>
        <taxon>Lachnospirales</taxon>
        <taxon>Lachnospiraceae</taxon>
        <taxon>Eisenbergiella</taxon>
    </lineage>
</organism>
<dbReference type="Gene3D" id="1.10.10.60">
    <property type="entry name" value="Homeodomain-like"/>
    <property type="match status" value="1"/>
</dbReference>
<name>A0A1E3APA6_9FIRM</name>
<dbReference type="PATRIC" id="fig|1432052.3.peg.3267"/>
<feature type="DNA-binding region" description="H-T-H motif" evidence="2">
    <location>
        <begin position="33"/>
        <end position="52"/>
    </location>
</feature>